<dbReference type="InterPro" id="IPR036875">
    <property type="entry name" value="Znf_CCHC_sf"/>
</dbReference>
<comment type="caution">
    <text evidence="3">The sequence shown here is derived from an EMBL/GenBank/DDBJ whole genome shotgun (WGS) entry which is preliminary data.</text>
</comment>
<dbReference type="GO" id="GO:0015074">
    <property type="term" value="P:DNA integration"/>
    <property type="evidence" value="ECO:0007669"/>
    <property type="project" value="InterPro"/>
</dbReference>
<evidence type="ECO:0000256" key="1">
    <source>
        <dbReference type="SAM" id="MobiDB-lite"/>
    </source>
</evidence>
<evidence type="ECO:0000259" key="2">
    <source>
        <dbReference type="PROSITE" id="PS50994"/>
    </source>
</evidence>
<name>A0A438IA70_VITVI</name>
<dbReference type="GO" id="GO:0003676">
    <property type="term" value="F:nucleic acid binding"/>
    <property type="evidence" value="ECO:0007669"/>
    <property type="project" value="InterPro"/>
</dbReference>
<organism evidence="3 4">
    <name type="scientific">Vitis vinifera</name>
    <name type="common">Grape</name>
    <dbReference type="NCBI Taxonomy" id="29760"/>
    <lineage>
        <taxon>Eukaryota</taxon>
        <taxon>Viridiplantae</taxon>
        <taxon>Streptophyta</taxon>
        <taxon>Embryophyta</taxon>
        <taxon>Tracheophyta</taxon>
        <taxon>Spermatophyta</taxon>
        <taxon>Magnoliopsida</taxon>
        <taxon>eudicotyledons</taxon>
        <taxon>Gunneridae</taxon>
        <taxon>Pentapetalae</taxon>
        <taxon>rosids</taxon>
        <taxon>Vitales</taxon>
        <taxon>Vitaceae</taxon>
        <taxon>Viteae</taxon>
        <taxon>Vitis</taxon>
    </lineage>
</organism>
<sequence length="908" mass="102070">MAEEAGKASGIEKFDDIDFAYWRMQIEDYLYGRKLHLPLLGTKPESMKAEEWALLDRQVLGVIRLTLFRSVAHNVVKEKTTANLMKALSEIDFDEEIRALIVLASLPNSWETMRMAEIRRRDAGETSGSGSALNLETKGRGNDRNSNQGRSKSRNSKRNRSKSKSGQQVQCWNYGKTGHFKRQCKSPKKKNEDDSANAVTEEVQDALLLAVDSPLDDWVLDSRASFHTAPHQEIIQNYVAGDFGKVYLADGSALDVVGQTILFVGGTWKVTKGAKVLARGKKTGTLYMTSSPRDTIAVANASTDTSLWHRRLSHMSEKEMKMLLTPKAEKLELVHTDLWGPSLVASLGETGLKVKCLRSDNGEEYIDGGFSEYCAAQGIRMEKTILGTPQQNGVAERMNRTLNERARSMRFHVGLPKTSWADAVSTAPYLINRGPSVPMEFRLPEEIWSGGEEDKENVNSQVDLSTPIAEVRRSSRNIRPPQRYSPVLNYLLLTDGGNQTWELTELPVGKKALHNKWVYRIKNEHDDVNNQLALGMVAAENLHLEQLDVNTTFLHGDLEEDLYMIQPEGFIVQGQDNLVCKLRKSLYDLKQAPRQWYKKFDDFMHRIGFKRCEADHCCYVKSFDNSYIIFLLYVDDMLIAGSDIEKINNLKKQLSKQFAMKDLGAAKQILGMRMIRDKANGTLKLSQSKYVKKVLSRFNMNEAKPVSTPLGSHFKLSKEQSPKTEEEMDHMSKVPYASAIGSLMYVMVCTRPNIAHAVGVVSKFMSRPGKQHWEAVKWILRYLKGSLDTCLCFIGASLKLQGYVDADFAGDIDSRKSTTRFVFTLGGTAISWASNLQKIVTFSTTEAEYVAATETGNEMIWLHGFLDELDKVVILEKICESKNPTDMLTKGVTIEKLKLCATLIGLLA</sequence>
<dbReference type="Pfam" id="PF13976">
    <property type="entry name" value="gag_pre-integrs"/>
    <property type="match status" value="1"/>
</dbReference>
<feature type="region of interest" description="Disordered" evidence="1">
    <location>
        <begin position="179"/>
        <end position="198"/>
    </location>
</feature>
<protein>
    <submittedName>
        <fullName evidence="3">Retrovirus-related Pol polyprotein from transposon TNT 1-94</fullName>
    </submittedName>
</protein>
<feature type="region of interest" description="Disordered" evidence="1">
    <location>
        <begin position="121"/>
        <end position="168"/>
    </location>
</feature>
<dbReference type="InterPro" id="IPR013103">
    <property type="entry name" value="RVT_2"/>
</dbReference>
<dbReference type="Pfam" id="PF07727">
    <property type="entry name" value="RVT_2"/>
    <property type="match status" value="1"/>
</dbReference>
<dbReference type="SUPFAM" id="SSF56672">
    <property type="entry name" value="DNA/RNA polymerases"/>
    <property type="match status" value="1"/>
</dbReference>
<dbReference type="AlphaFoldDB" id="A0A438IA70"/>
<gene>
    <name evidence="3" type="primary">POLX_2027</name>
    <name evidence="3" type="ORF">CK203_028962</name>
</gene>
<dbReference type="InterPro" id="IPR012337">
    <property type="entry name" value="RNaseH-like_sf"/>
</dbReference>
<dbReference type="SUPFAM" id="SSF57756">
    <property type="entry name" value="Retrovirus zinc finger-like domains"/>
    <property type="match status" value="1"/>
</dbReference>
<dbReference type="CDD" id="cd09272">
    <property type="entry name" value="RNase_HI_RT_Ty1"/>
    <property type="match status" value="1"/>
</dbReference>
<feature type="domain" description="Integrase catalytic" evidence="2">
    <location>
        <begin position="357"/>
        <end position="452"/>
    </location>
</feature>
<dbReference type="GO" id="GO:0008270">
    <property type="term" value="F:zinc ion binding"/>
    <property type="evidence" value="ECO:0007669"/>
    <property type="project" value="InterPro"/>
</dbReference>
<dbReference type="PROSITE" id="PS50994">
    <property type="entry name" value="INTEGRASE"/>
    <property type="match status" value="1"/>
</dbReference>
<dbReference type="InterPro" id="IPR001584">
    <property type="entry name" value="Integrase_cat-core"/>
</dbReference>
<dbReference type="PANTHER" id="PTHR11439">
    <property type="entry name" value="GAG-POL-RELATED RETROTRANSPOSON"/>
    <property type="match status" value="1"/>
</dbReference>
<dbReference type="InterPro" id="IPR025724">
    <property type="entry name" value="GAG-pre-integrase_dom"/>
</dbReference>
<dbReference type="Proteomes" id="UP000288805">
    <property type="component" value="Unassembled WGS sequence"/>
</dbReference>
<dbReference type="InterPro" id="IPR036397">
    <property type="entry name" value="RNaseH_sf"/>
</dbReference>
<accession>A0A438IA70</accession>
<feature type="compositionally biased region" description="Basic residues" evidence="1">
    <location>
        <begin position="179"/>
        <end position="188"/>
    </location>
</feature>
<proteinExistence type="predicted"/>
<dbReference type="PANTHER" id="PTHR11439:SF467">
    <property type="entry name" value="INTEGRASE CATALYTIC DOMAIN-CONTAINING PROTEIN"/>
    <property type="match status" value="1"/>
</dbReference>
<reference evidence="3 4" key="1">
    <citation type="journal article" date="2018" name="PLoS Genet.">
        <title>Population sequencing reveals clonal diversity and ancestral inbreeding in the grapevine cultivar Chardonnay.</title>
        <authorList>
            <person name="Roach M.J."/>
            <person name="Johnson D.L."/>
            <person name="Bohlmann J."/>
            <person name="van Vuuren H.J."/>
            <person name="Jones S.J."/>
            <person name="Pretorius I.S."/>
            <person name="Schmidt S.A."/>
            <person name="Borneman A.R."/>
        </authorList>
    </citation>
    <scope>NUCLEOTIDE SEQUENCE [LARGE SCALE GENOMIC DNA]</scope>
    <source>
        <strain evidence="4">cv. Chardonnay</strain>
        <tissue evidence="3">Leaf</tissue>
    </source>
</reference>
<feature type="compositionally biased region" description="Basic residues" evidence="1">
    <location>
        <begin position="151"/>
        <end position="163"/>
    </location>
</feature>
<dbReference type="EMBL" id="QGNW01000128">
    <property type="protein sequence ID" value="RVW93606.1"/>
    <property type="molecule type" value="Genomic_DNA"/>
</dbReference>
<evidence type="ECO:0000313" key="3">
    <source>
        <dbReference type="EMBL" id="RVW93606.1"/>
    </source>
</evidence>
<dbReference type="Gene3D" id="3.30.420.10">
    <property type="entry name" value="Ribonuclease H-like superfamily/Ribonuclease H"/>
    <property type="match status" value="1"/>
</dbReference>
<evidence type="ECO:0000313" key="4">
    <source>
        <dbReference type="Proteomes" id="UP000288805"/>
    </source>
</evidence>
<dbReference type="SUPFAM" id="SSF53098">
    <property type="entry name" value="Ribonuclease H-like"/>
    <property type="match status" value="1"/>
</dbReference>
<dbReference type="InterPro" id="IPR043502">
    <property type="entry name" value="DNA/RNA_pol_sf"/>
</dbReference>